<name>A0AAV0CID0_9ASTE</name>
<accession>A0AAV0CID0</accession>
<dbReference type="Proteomes" id="UP001152523">
    <property type="component" value="Unassembled WGS sequence"/>
</dbReference>
<organism evidence="2 3">
    <name type="scientific">Cuscuta epithymum</name>
    <dbReference type="NCBI Taxonomy" id="186058"/>
    <lineage>
        <taxon>Eukaryota</taxon>
        <taxon>Viridiplantae</taxon>
        <taxon>Streptophyta</taxon>
        <taxon>Embryophyta</taxon>
        <taxon>Tracheophyta</taxon>
        <taxon>Spermatophyta</taxon>
        <taxon>Magnoliopsida</taxon>
        <taxon>eudicotyledons</taxon>
        <taxon>Gunneridae</taxon>
        <taxon>Pentapetalae</taxon>
        <taxon>asterids</taxon>
        <taxon>lamiids</taxon>
        <taxon>Solanales</taxon>
        <taxon>Convolvulaceae</taxon>
        <taxon>Cuscuteae</taxon>
        <taxon>Cuscuta</taxon>
        <taxon>Cuscuta subgen. Cuscuta</taxon>
    </lineage>
</organism>
<gene>
    <name evidence="2" type="ORF">CEPIT_LOCUS6499</name>
</gene>
<evidence type="ECO:0000313" key="2">
    <source>
        <dbReference type="EMBL" id="CAH9078268.1"/>
    </source>
</evidence>
<proteinExistence type="predicted"/>
<comment type="caution">
    <text evidence="2">The sequence shown here is derived from an EMBL/GenBank/DDBJ whole genome shotgun (WGS) entry which is preliminary data.</text>
</comment>
<feature type="region of interest" description="Disordered" evidence="1">
    <location>
        <begin position="1"/>
        <end position="21"/>
    </location>
</feature>
<evidence type="ECO:0000313" key="3">
    <source>
        <dbReference type="Proteomes" id="UP001152523"/>
    </source>
</evidence>
<sequence>MMAFLGKGMDKGCSGKREESERGKGILVYQRKSRNNVENPSFFSSATKLIMDQQERVEAAPPTSSATVWADANSSHLLTCACHFCLTEASNSTHPSRSNILDLTACPRRPEPAGTGNTPNVSAAATVSSWAKVHPSILMPPPSWSSPRQNQLPPLPHRNEISLPPLGDISFREFLNFGRKRRVSCCRDMLHRGGFSDEELKRWLKEELFIRDVDAYASILRSPNMDFEKLLPGSSSDNEHCP</sequence>
<dbReference type="AlphaFoldDB" id="A0AAV0CID0"/>
<dbReference type="EMBL" id="CAMAPF010000031">
    <property type="protein sequence ID" value="CAH9078268.1"/>
    <property type="molecule type" value="Genomic_DNA"/>
</dbReference>
<keyword evidence="3" id="KW-1185">Reference proteome</keyword>
<evidence type="ECO:0000256" key="1">
    <source>
        <dbReference type="SAM" id="MobiDB-lite"/>
    </source>
</evidence>
<feature type="compositionally biased region" description="Basic and acidic residues" evidence="1">
    <location>
        <begin position="8"/>
        <end position="21"/>
    </location>
</feature>
<protein>
    <submittedName>
        <fullName evidence="2">Uncharacterized protein</fullName>
    </submittedName>
</protein>
<reference evidence="2" key="1">
    <citation type="submission" date="2022-07" db="EMBL/GenBank/DDBJ databases">
        <authorList>
            <person name="Macas J."/>
            <person name="Novak P."/>
            <person name="Neumann P."/>
        </authorList>
    </citation>
    <scope>NUCLEOTIDE SEQUENCE</scope>
</reference>